<evidence type="ECO:0000313" key="1">
    <source>
        <dbReference type="EMBL" id="MBM6577706.1"/>
    </source>
</evidence>
<dbReference type="EMBL" id="JAFEMC010000004">
    <property type="protein sequence ID" value="MBM6577706.1"/>
    <property type="molecule type" value="Genomic_DNA"/>
</dbReference>
<gene>
    <name evidence="1" type="ORF">ILT43_15095</name>
</gene>
<sequence length="68" mass="7536">MMSETNAELLVRARRYRNLAGMIDDPEAVRSCLEIAEACEDRANQAILVAGSVPEVMIDYNPLAQPDQ</sequence>
<protein>
    <submittedName>
        <fullName evidence="1">Uncharacterized protein</fullName>
    </submittedName>
</protein>
<dbReference type="RefSeq" id="WP_204199802.1">
    <property type="nucleotide sequence ID" value="NZ_JAFEMC010000004.1"/>
</dbReference>
<comment type="caution">
    <text evidence="1">The sequence shown here is derived from an EMBL/GenBank/DDBJ whole genome shotgun (WGS) entry which is preliminary data.</text>
</comment>
<dbReference type="Proteomes" id="UP000763641">
    <property type="component" value="Unassembled WGS sequence"/>
</dbReference>
<organism evidence="1 2">
    <name type="scientific">Sphingomonas longa</name>
    <dbReference type="NCBI Taxonomy" id="2778730"/>
    <lineage>
        <taxon>Bacteria</taxon>
        <taxon>Pseudomonadati</taxon>
        <taxon>Pseudomonadota</taxon>
        <taxon>Alphaproteobacteria</taxon>
        <taxon>Sphingomonadales</taxon>
        <taxon>Sphingomonadaceae</taxon>
        <taxon>Sphingomonas</taxon>
    </lineage>
</organism>
<proteinExistence type="predicted"/>
<name>A0ABS2D9U0_9SPHN</name>
<accession>A0ABS2D9U0</accession>
<reference evidence="1 2" key="1">
    <citation type="submission" date="2020-12" db="EMBL/GenBank/DDBJ databases">
        <title>Sphingomonas sp.</title>
        <authorList>
            <person name="Kim M.K."/>
        </authorList>
    </citation>
    <scope>NUCLEOTIDE SEQUENCE [LARGE SCALE GENOMIC DNA]</scope>
    <source>
        <strain evidence="1 2">BT552</strain>
    </source>
</reference>
<keyword evidence="2" id="KW-1185">Reference proteome</keyword>
<evidence type="ECO:0000313" key="2">
    <source>
        <dbReference type="Proteomes" id="UP000763641"/>
    </source>
</evidence>